<gene>
    <name evidence="7" type="ORF">DW916_13415</name>
</gene>
<sequence>MEEKFYERIEGYHSINSVSSSLISKVYVWMTLALAITGITAYGVATTPTLFMTMGKMMWGLIIAELVLVFTLSAAINRLSLSVATLMFIVYSVLNGCMLSSIFYVYSPMIITKVFFITAGTFGITAAYGYATKRDLSSFGRIFYMALLGLFIATVVNFFMKSATLDYLLSYAGVIIFTGLTAWDSQKIRKLLQMQYEVDEKSQKLALLGALTLYLDFINLFLYLLKIFGNKK</sequence>
<feature type="transmembrane region" description="Helical" evidence="6">
    <location>
        <begin position="26"/>
        <end position="45"/>
    </location>
</feature>
<dbReference type="CDD" id="cd10432">
    <property type="entry name" value="BI-1-like_bacterial"/>
    <property type="match status" value="1"/>
</dbReference>
<dbReference type="EMBL" id="QSFW01000035">
    <property type="protein sequence ID" value="RHA83114.1"/>
    <property type="molecule type" value="Genomic_DNA"/>
</dbReference>
<comment type="similarity">
    <text evidence="2 6">Belongs to the BI1 family.</text>
</comment>
<dbReference type="PANTHER" id="PTHR23291:SF50">
    <property type="entry name" value="PROTEIN LIFEGUARD 4"/>
    <property type="match status" value="1"/>
</dbReference>
<evidence type="ECO:0000313" key="8">
    <source>
        <dbReference type="Proteomes" id="UP000284990"/>
    </source>
</evidence>
<name>A0AA92WHA5_9BACT</name>
<dbReference type="Pfam" id="PF01027">
    <property type="entry name" value="Bax1-I"/>
    <property type="match status" value="1"/>
</dbReference>
<evidence type="ECO:0000313" key="7">
    <source>
        <dbReference type="EMBL" id="RHA83114.1"/>
    </source>
</evidence>
<proteinExistence type="inferred from homology"/>
<feature type="transmembrane region" description="Helical" evidence="6">
    <location>
        <begin position="110"/>
        <end position="130"/>
    </location>
</feature>
<dbReference type="PANTHER" id="PTHR23291">
    <property type="entry name" value="BAX INHIBITOR-RELATED"/>
    <property type="match status" value="1"/>
</dbReference>
<comment type="subcellular location">
    <subcellularLocation>
        <location evidence="1">Membrane</location>
        <topology evidence="1">Multi-pass membrane protein</topology>
    </subcellularLocation>
</comment>
<feature type="transmembrane region" description="Helical" evidence="6">
    <location>
        <begin position="142"/>
        <end position="160"/>
    </location>
</feature>
<evidence type="ECO:0000256" key="2">
    <source>
        <dbReference type="ARBA" id="ARBA00010350"/>
    </source>
</evidence>
<comment type="caution">
    <text evidence="7">The sequence shown here is derived from an EMBL/GenBank/DDBJ whole genome shotgun (WGS) entry which is preliminary data.</text>
</comment>
<accession>A0AA92WHA5</accession>
<evidence type="ECO:0000256" key="6">
    <source>
        <dbReference type="RuleBase" id="RU004379"/>
    </source>
</evidence>
<dbReference type="GO" id="GO:0005886">
    <property type="term" value="C:plasma membrane"/>
    <property type="evidence" value="ECO:0007669"/>
    <property type="project" value="TreeGrafter"/>
</dbReference>
<dbReference type="RefSeq" id="WP_118191683.1">
    <property type="nucleotide sequence ID" value="NZ_QSFW01000035.1"/>
</dbReference>
<evidence type="ECO:0000256" key="1">
    <source>
        <dbReference type="ARBA" id="ARBA00004141"/>
    </source>
</evidence>
<organism evidence="7 8">
    <name type="scientific">Segatella copri</name>
    <dbReference type="NCBI Taxonomy" id="165179"/>
    <lineage>
        <taxon>Bacteria</taxon>
        <taxon>Pseudomonadati</taxon>
        <taxon>Bacteroidota</taxon>
        <taxon>Bacteroidia</taxon>
        <taxon>Bacteroidales</taxon>
        <taxon>Prevotellaceae</taxon>
        <taxon>Segatella</taxon>
    </lineage>
</organism>
<keyword evidence="4 6" id="KW-1133">Transmembrane helix</keyword>
<feature type="transmembrane region" description="Helical" evidence="6">
    <location>
        <begin position="57"/>
        <end position="76"/>
    </location>
</feature>
<dbReference type="InterPro" id="IPR006214">
    <property type="entry name" value="Bax_inhibitor_1-related"/>
</dbReference>
<dbReference type="AlphaFoldDB" id="A0AA92WHA5"/>
<keyword evidence="5 6" id="KW-0472">Membrane</keyword>
<protein>
    <submittedName>
        <fullName evidence="7">BAX inhibitor (BI)-1/YccA family protein</fullName>
    </submittedName>
</protein>
<reference evidence="7 8" key="1">
    <citation type="submission" date="2018-08" db="EMBL/GenBank/DDBJ databases">
        <title>A genome reference for cultivated species of the human gut microbiota.</title>
        <authorList>
            <person name="Zou Y."/>
            <person name="Xue W."/>
            <person name="Luo G."/>
        </authorList>
    </citation>
    <scope>NUCLEOTIDE SEQUENCE [LARGE SCALE GENOMIC DNA]</scope>
    <source>
        <strain evidence="7 8">AM42-23AC</strain>
    </source>
</reference>
<feature type="transmembrane region" description="Helical" evidence="6">
    <location>
        <begin position="166"/>
        <end position="184"/>
    </location>
</feature>
<keyword evidence="3 6" id="KW-0812">Transmembrane</keyword>
<feature type="transmembrane region" description="Helical" evidence="6">
    <location>
        <begin position="83"/>
        <end position="104"/>
    </location>
</feature>
<feature type="transmembrane region" description="Helical" evidence="6">
    <location>
        <begin position="205"/>
        <end position="225"/>
    </location>
</feature>
<evidence type="ECO:0000256" key="3">
    <source>
        <dbReference type="ARBA" id="ARBA00022692"/>
    </source>
</evidence>
<dbReference type="Proteomes" id="UP000284990">
    <property type="component" value="Unassembled WGS sequence"/>
</dbReference>
<evidence type="ECO:0000256" key="5">
    <source>
        <dbReference type="ARBA" id="ARBA00023136"/>
    </source>
</evidence>
<evidence type="ECO:0000256" key="4">
    <source>
        <dbReference type="ARBA" id="ARBA00022989"/>
    </source>
</evidence>